<keyword evidence="4" id="KW-1185">Reference proteome</keyword>
<feature type="region of interest" description="Disordered" evidence="1">
    <location>
        <begin position="201"/>
        <end position="237"/>
    </location>
</feature>
<proteinExistence type="predicted"/>
<feature type="chain" id="PRO_5026297465" evidence="2">
    <location>
        <begin position="33"/>
        <end position="237"/>
    </location>
</feature>
<dbReference type="RefSeq" id="WP_154619735.1">
    <property type="nucleotide sequence ID" value="NZ_CBCTNG010000001.1"/>
</dbReference>
<comment type="caution">
    <text evidence="3">The sequence shown here is derived from an EMBL/GenBank/DDBJ whole genome shotgun (WGS) entry which is preliminary data.</text>
</comment>
<protein>
    <submittedName>
        <fullName evidence="3">Tat pathway signal sequence domain protein</fullName>
    </submittedName>
</protein>
<feature type="region of interest" description="Disordered" evidence="1">
    <location>
        <begin position="28"/>
        <end position="52"/>
    </location>
</feature>
<gene>
    <name evidence="3" type="ORF">FYJ78_02115</name>
</gene>
<reference evidence="3 4" key="1">
    <citation type="submission" date="2019-08" db="EMBL/GenBank/DDBJ databases">
        <title>In-depth cultivation of the pig gut microbiome towards novel bacterial diversity and tailored functional studies.</title>
        <authorList>
            <person name="Wylensek D."/>
            <person name="Hitch T.C.A."/>
            <person name="Clavel T."/>
        </authorList>
    </citation>
    <scope>NUCLEOTIDE SEQUENCE [LARGE SCALE GENOMIC DNA]</scope>
    <source>
        <strain evidence="4">WCA-380-WT-3B3</strain>
    </source>
</reference>
<dbReference type="AlphaFoldDB" id="A0A6I2UP56"/>
<dbReference type="EMBL" id="VUNL01000002">
    <property type="protein sequence ID" value="MSV23998.1"/>
    <property type="molecule type" value="Genomic_DNA"/>
</dbReference>
<accession>A0A6I2UP56</accession>
<sequence>MKMMNKKILIGMVAGAALLGTGAGLMQAQASADEQEPSYSTPDHQGRPPRPVMNTDEMAKRIHETFGVDEAEVKAAIEANRDFRDIGQAAMLSKISGKSFKDVLGMKTEKNTWEDVGKSLGVTRDQVHEQMDDMMASRIEQKGNVDKDTALKLLRNGYRAQDIECAGLLAKKSGEDIQSVLDKKKINNRWSDVAEQLGVDWKSLRPQAGGPDKMGHGPQGGPPDGMMMVGPQNPDEG</sequence>
<feature type="signal peptide" evidence="2">
    <location>
        <begin position="1"/>
        <end position="32"/>
    </location>
</feature>
<evidence type="ECO:0000313" key="4">
    <source>
        <dbReference type="Proteomes" id="UP000430222"/>
    </source>
</evidence>
<evidence type="ECO:0000256" key="2">
    <source>
        <dbReference type="SAM" id="SignalP"/>
    </source>
</evidence>
<name>A0A6I2UP56_9FIRM</name>
<organism evidence="3 4">
    <name type="scientific">Selenomonas montiformis</name>
    <dbReference type="NCBI Taxonomy" id="2652285"/>
    <lineage>
        <taxon>Bacteria</taxon>
        <taxon>Bacillati</taxon>
        <taxon>Bacillota</taxon>
        <taxon>Negativicutes</taxon>
        <taxon>Selenomonadales</taxon>
        <taxon>Selenomonadaceae</taxon>
        <taxon>Selenomonas</taxon>
    </lineage>
</organism>
<evidence type="ECO:0000256" key="1">
    <source>
        <dbReference type="SAM" id="MobiDB-lite"/>
    </source>
</evidence>
<keyword evidence="2" id="KW-0732">Signal</keyword>
<dbReference type="Proteomes" id="UP000430222">
    <property type="component" value="Unassembled WGS sequence"/>
</dbReference>
<evidence type="ECO:0000313" key="3">
    <source>
        <dbReference type="EMBL" id="MSV23998.1"/>
    </source>
</evidence>